<protein>
    <submittedName>
        <fullName evidence="1">Uncharacterized protein</fullName>
    </submittedName>
</protein>
<organism evidence="1">
    <name type="scientific">Salmonella enterica</name>
    <name type="common">Salmonella choleraesuis</name>
    <dbReference type="NCBI Taxonomy" id="28901"/>
    <lineage>
        <taxon>Bacteria</taxon>
        <taxon>Pseudomonadati</taxon>
        <taxon>Pseudomonadota</taxon>
        <taxon>Gammaproteobacteria</taxon>
        <taxon>Enterobacterales</taxon>
        <taxon>Enterobacteriaceae</taxon>
        <taxon>Salmonella</taxon>
    </lineage>
</organism>
<reference evidence="1" key="2">
    <citation type="submission" date="2020-02" db="EMBL/GenBank/DDBJ databases">
        <authorList>
            <consortium name="NCBI Pathogen Detection Project"/>
        </authorList>
    </citation>
    <scope>NUCLEOTIDE SEQUENCE</scope>
    <source>
        <strain evidence="1">MA.CK_00/00002125</strain>
    </source>
</reference>
<sequence>MFKVRLNYIIPDGEVVRVSLSIDKEDGVSMFRTELPINREEGKELSWYEETATATYTSLICDIAADIGKKTGGKAQA</sequence>
<evidence type="ECO:0000313" key="1">
    <source>
        <dbReference type="EMBL" id="HAG0017661.1"/>
    </source>
</evidence>
<proteinExistence type="predicted"/>
<dbReference type="AlphaFoldDB" id="A0A756LA19"/>
<name>A0A756LA19_SALER</name>
<reference evidence="1" key="1">
    <citation type="journal article" date="2018" name="Genome Biol.">
        <title>SKESA: strategic k-mer extension for scrupulous assemblies.</title>
        <authorList>
            <person name="Souvorov A."/>
            <person name="Agarwala R."/>
            <person name="Lipman D.J."/>
        </authorList>
    </citation>
    <scope>NUCLEOTIDE SEQUENCE</scope>
    <source>
        <strain evidence="1">MA.CK_00/00002125</strain>
    </source>
</reference>
<comment type="caution">
    <text evidence="1">The sequence shown here is derived from an EMBL/GenBank/DDBJ whole genome shotgun (WGS) entry which is preliminary data.</text>
</comment>
<accession>A0A756LA19</accession>
<dbReference type="EMBL" id="DAAWYJ010000037">
    <property type="protein sequence ID" value="HAG0017661.1"/>
    <property type="molecule type" value="Genomic_DNA"/>
</dbReference>
<gene>
    <name evidence="1" type="ORF">G8O67_005053</name>
</gene>